<comment type="cofactor">
    <cofactor evidence="6">
        <name>Mn(2+)</name>
        <dbReference type="ChEBI" id="CHEBI:29035"/>
    </cofactor>
</comment>
<dbReference type="EC" id="3.5.4.2" evidence="2 6"/>
<dbReference type="NCBIfam" id="TIGR01178">
    <property type="entry name" value="ade"/>
    <property type="match status" value="1"/>
</dbReference>
<evidence type="ECO:0000256" key="5">
    <source>
        <dbReference type="ARBA" id="ARBA00047720"/>
    </source>
</evidence>
<dbReference type="InterPro" id="IPR011059">
    <property type="entry name" value="Metal-dep_hydrolase_composite"/>
</dbReference>
<dbReference type="SUPFAM" id="SSF51338">
    <property type="entry name" value="Composite domain of metallo-dependent hydrolases"/>
    <property type="match status" value="1"/>
</dbReference>
<protein>
    <recommendedName>
        <fullName evidence="2 6">Adenine deaminase</fullName>
        <shortName evidence="6">Adenase</shortName>
        <shortName evidence="6">Adenine aminase</shortName>
        <ecNumber evidence="2 6">3.5.4.2</ecNumber>
    </recommendedName>
</protein>
<feature type="domain" description="Amidohydrolase-related" evidence="7">
    <location>
        <begin position="65"/>
        <end position="346"/>
    </location>
</feature>
<dbReference type="GO" id="GO:0000034">
    <property type="term" value="F:adenine deaminase activity"/>
    <property type="evidence" value="ECO:0007669"/>
    <property type="project" value="UniProtKB-UniRule"/>
</dbReference>
<evidence type="ECO:0000256" key="4">
    <source>
        <dbReference type="ARBA" id="ARBA00023211"/>
    </source>
</evidence>
<keyword evidence="10" id="KW-1185">Reference proteome</keyword>
<sequence length="567" mass="62675">MAERLKEYLAVARGERVAELVLKEVRVVNVYTGEIFNTDLAIHHGRIIGWGTYSGQKELNLKGRYLVPGLIDAHLHLESAMVLPDEFCRQVVPRGITTIAVDPHELANVAGIKGIEFIRQYFGHLPINLLVQLPSCVPATFADQAGAVLNAEDLKLLLDLPGIHGLGEMMNFYGVIQGDPEVLAKIEMIEGRFVDGHAPLLKGNDLNAYVLAGIKADHECTDIEEAREKIRRGMYIMVREGSAAKDLLNLLPLINEDNGRRFVFCTDDRHPFDLTREGHLDFLIRKAIKSGMDPIQAIRMATLNAAECLGLSDLGAIAPGKRADLVVVDDLEDFKVYQVYKDGQLVAEEGELIQDISYQPEIDLRNTVKTKELSFESFRLSSGRQYRVIQVLPGQLLTKEVIQFVQIEGKKILEPDVAKIVVVERHHRTGQVGVGLVKGFGLKEGAIGSSVAHDSHNLIAVGRNDESIMAVLNGIIENQGGLAIAKEGQLIEILPLPIGGLISDKKLTWVEEKLDKMHHLAHLQGVSLTDPFMTLSFLALPVIPELKMTSRGLFDVRQNKLVPLVVE</sequence>
<dbReference type="PANTHER" id="PTHR11113">
    <property type="entry name" value="N-ACETYLGLUCOSAMINE-6-PHOSPHATE DEACETYLASE"/>
    <property type="match status" value="1"/>
</dbReference>
<dbReference type="Pfam" id="PF13382">
    <property type="entry name" value="Adenine_deam_C"/>
    <property type="match status" value="1"/>
</dbReference>
<dbReference type="InterPro" id="IPR026912">
    <property type="entry name" value="Adenine_deam_C"/>
</dbReference>
<dbReference type="Gene3D" id="3.20.20.140">
    <property type="entry name" value="Metal-dependent hydrolases"/>
    <property type="match status" value="1"/>
</dbReference>
<evidence type="ECO:0000256" key="3">
    <source>
        <dbReference type="ARBA" id="ARBA00022801"/>
    </source>
</evidence>
<comment type="catalytic activity">
    <reaction evidence="5 6">
        <text>adenine + H2O + H(+) = hypoxanthine + NH4(+)</text>
        <dbReference type="Rhea" id="RHEA:23688"/>
        <dbReference type="ChEBI" id="CHEBI:15377"/>
        <dbReference type="ChEBI" id="CHEBI:15378"/>
        <dbReference type="ChEBI" id="CHEBI:16708"/>
        <dbReference type="ChEBI" id="CHEBI:17368"/>
        <dbReference type="ChEBI" id="CHEBI:28938"/>
        <dbReference type="EC" id="3.5.4.2"/>
    </reaction>
</comment>
<dbReference type="AlphaFoldDB" id="A0A3S9SZ28"/>
<dbReference type="PANTHER" id="PTHR11113:SF2">
    <property type="entry name" value="ADENINE DEAMINASE"/>
    <property type="match status" value="1"/>
</dbReference>
<dbReference type="Pfam" id="PF01979">
    <property type="entry name" value="Amidohydro_1"/>
    <property type="match status" value="1"/>
</dbReference>
<evidence type="ECO:0000313" key="10">
    <source>
        <dbReference type="Proteomes" id="UP000267250"/>
    </source>
</evidence>
<dbReference type="HAMAP" id="MF_01518">
    <property type="entry name" value="Adenine_deamin"/>
    <property type="match status" value="1"/>
</dbReference>
<dbReference type="InterPro" id="IPR032466">
    <property type="entry name" value="Metal_Hydrolase"/>
</dbReference>
<comment type="similarity">
    <text evidence="1 6">Belongs to the metallo-dependent hydrolases superfamily. Adenine deaminase family.</text>
</comment>
<dbReference type="OrthoDB" id="9775607at2"/>
<dbReference type="InterPro" id="IPR006679">
    <property type="entry name" value="Adenine_deam"/>
</dbReference>
<keyword evidence="4 6" id="KW-0464">Manganese</keyword>
<dbReference type="SUPFAM" id="SSF51556">
    <property type="entry name" value="Metallo-dependent hydrolases"/>
    <property type="match status" value="1"/>
</dbReference>
<name>A0A3S9SZ28_9FIRM</name>
<evidence type="ECO:0000256" key="1">
    <source>
        <dbReference type="ARBA" id="ARBA00006773"/>
    </source>
</evidence>
<organism evidence="9 10">
    <name type="scientific">Anoxybacter fermentans</name>
    <dbReference type="NCBI Taxonomy" id="1323375"/>
    <lineage>
        <taxon>Bacteria</taxon>
        <taxon>Bacillati</taxon>
        <taxon>Bacillota</taxon>
        <taxon>Clostridia</taxon>
        <taxon>Halanaerobiales</taxon>
        <taxon>Anoxybacter</taxon>
    </lineage>
</organism>
<evidence type="ECO:0000256" key="2">
    <source>
        <dbReference type="ARBA" id="ARBA00012782"/>
    </source>
</evidence>
<evidence type="ECO:0000259" key="8">
    <source>
        <dbReference type="Pfam" id="PF13382"/>
    </source>
</evidence>
<dbReference type="Proteomes" id="UP000267250">
    <property type="component" value="Chromosome"/>
</dbReference>
<dbReference type="CDD" id="cd01295">
    <property type="entry name" value="AdeC"/>
    <property type="match status" value="1"/>
</dbReference>
<evidence type="ECO:0000313" key="9">
    <source>
        <dbReference type="EMBL" id="AZR73596.1"/>
    </source>
</evidence>
<keyword evidence="3 6" id="KW-0378">Hydrolase</keyword>
<accession>A0A3S9SZ28</accession>
<dbReference type="RefSeq" id="WP_127016937.1">
    <property type="nucleotide sequence ID" value="NZ_CP016379.1"/>
</dbReference>
<evidence type="ECO:0000256" key="6">
    <source>
        <dbReference type="HAMAP-Rule" id="MF_01518"/>
    </source>
</evidence>
<dbReference type="GO" id="GO:0006146">
    <property type="term" value="P:adenine catabolic process"/>
    <property type="evidence" value="ECO:0007669"/>
    <property type="project" value="InterPro"/>
</dbReference>
<evidence type="ECO:0000259" key="7">
    <source>
        <dbReference type="Pfam" id="PF01979"/>
    </source>
</evidence>
<dbReference type="Gene3D" id="2.30.40.10">
    <property type="entry name" value="Urease, subunit C, domain 1"/>
    <property type="match status" value="1"/>
</dbReference>
<dbReference type="EMBL" id="CP016379">
    <property type="protein sequence ID" value="AZR73596.1"/>
    <property type="molecule type" value="Genomic_DNA"/>
</dbReference>
<proteinExistence type="inferred from homology"/>
<dbReference type="InterPro" id="IPR006680">
    <property type="entry name" value="Amidohydro-rel"/>
</dbReference>
<reference evidence="9 10" key="1">
    <citation type="submission" date="2016-07" db="EMBL/GenBank/DDBJ databases">
        <title>Genome and transcriptome analysis of iron-reducing fermentative bacteria Anoxybacter fermentans.</title>
        <authorList>
            <person name="Zeng X."/>
            <person name="Shao Z."/>
        </authorList>
    </citation>
    <scope>NUCLEOTIDE SEQUENCE [LARGE SCALE GENOMIC DNA]</scope>
    <source>
        <strain evidence="9 10">DY22613</strain>
    </source>
</reference>
<gene>
    <name evidence="6" type="primary">ade</name>
    <name evidence="9" type="ORF">BBF96_09470</name>
</gene>
<feature type="domain" description="Adenine deaminase C-terminal" evidence="8">
    <location>
        <begin position="395"/>
        <end position="559"/>
    </location>
</feature>
<dbReference type="KEGG" id="aft:BBF96_09470"/>